<gene>
    <name evidence="2" type="ORF">EDS130_LOCUS2082</name>
</gene>
<dbReference type="Proteomes" id="UP000663852">
    <property type="component" value="Unassembled WGS sequence"/>
</dbReference>
<sequence length="79" mass="9574">MADSNEKRTVKLPQIHPVSNQNFELERFQQLKTDTDSYEQWRANIHRQLEEDLQRQVQALLAESEKQELLNKQRQQQLR</sequence>
<keyword evidence="1" id="KW-0175">Coiled coil</keyword>
<feature type="coiled-coil region" evidence="1">
    <location>
        <begin position="43"/>
        <end position="70"/>
    </location>
</feature>
<protein>
    <submittedName>
        <fullName evidence="2">Uncharacterized protein</fullName>
    </submittedName>
</protein>
<evidence type="ECO:0000256" key="1">
    <source>
        <dbReference type="SAM" id="Coils"/>
    </source>
</evidence>
<proteinExistence type="predicted"/>
<dbReference type="EMBL" id="CAJNOJ010000005">
    <property type="protein sequence ID" value="CAF0747261.1"/>
    <property type="molecule type" value="Genomic_DNA"/>
</dbReference>
<dbReference type="AlphaFoldDB" id="A0A813P4H2"/>
<dbReference type="OrthoDB" id="10063695at2759"/>
<accession>A0A813P4H2</accession>
<organism evidence="2 3">
    <name type="scientific">Adineta ricciae</name>
    <name type="common">Rotifer</name>
    <dbReference type="NCBI Taxonomy" id="249248"/>
    <lineage>
        <taxon>Eukaryota</taxon>
        <taxon>Metazoa</taxon>
        <taxon>Spiralia</taxon>
        <taxon>Gnathifera</taxon>
        <taxon>Rotifera</taxon>
        <taxon>Eurotatoria</taxon>
        <taxon>Bdelloidea</taxon>
        <taxon>Adinetida</taxon>
        <taxon>Adinetidae</taxon>
        <taxon>Adineta</taxon>
    </lineage>
</organism>
<comment type="caution">
    <text evidence="2">The sequence shown here is derived from an EMBL/GenBank/DDBJ whole genome shotgun (WGS) entry which is preliminary data.</text>
</comment>
<evidence type="ECO:0000313" key="2">
    <source>
        <dbReference type="EMBL" id="CAF0747261.1"/>
    </source>
</evidence>
<reference evidence="2" key="1">
    <citation type="submission" date="2021-02" db="EMBL/GenBank/DDBJ databases">
        <authorList>
            <person name="Nowell W R."/>
        </authorList>
    </citation>
    <scope>NUCLEOTIDE SEQUENCE</scope>
</reference>
<evidence type="ECO:0000313" key="3">
    <source>
        <dbReference type="Proteomes" id="UP000663852"/>
    </source>
</evidence>
<name>A0A813P4H2_ADIRI</name>